<dbReference type="Proteomes" id="UP000276133">
    <property type="component" value="Unassembled WGS sequence"/>
</dbReference>
<accession>A0A3M7PS89</accession>
<dbReference type="EMBL" id="REGN01009073">
    <property type="protein sequence ID" value="RNA02017.1"/>
    <property type="molecule type" value="Genomic_DNA"/>
</dbReference>
<keyword evidence="3" id="KW-1185">Reference proteome</keyword>
<proteinExistence type="predicted"/>
<feature type="compositionally biased region" description="Basic and acidic residues" evidence="1">
    <location>
        <begin position="379"/>
        <end position="390"/>
    </location>
</feature>
<evidence type="ECO:0000313" key="3">
    <source>
        <dbReference type="Proteomes" id="UP000276133"/>
    </source>
</evidence>
<evidence type="ECO:0008006" key="4">
    <source>
        <dbReference type="Google" id="ProtNLM"/>
    </source>
</evidence>
<comment type="caution">
    <text evidence="2">The sequence shown here is derived from an EMBL/GenBank/DDBJ whole genome shotgun (WGS) entry which is preliminary data.</text>
</comment>
<name>A0A3M7PS89_BRAPC</name>
<feature type="compositionally biased region" description="Polar residues" evidence="1">
    <location>
        <begin position="224"/>
        <end position="250"/>
    </location>
</feature>
<feature type="compositionally biased region" description="Polar residues" evidence="1">
    <location>
        <begin position="399"/>
        <end position="410"/>
    </location>
</feature>
<feature type="region of interest" description="Disordered" evidence="1">
    <location>
        <begin position="221"/>
        <end position="274"/>
    </location>
</feature>
<gene>
    <name evidence="2" type="ORF">BpHYR1_001465</name>
</gene>
<organism evidence="2 3">
    <name type="scientific">Brachionus plicatilis</name>
    <name type="common">Marine rotifer</name>
    <name type="synonym">Brachionus muelleri</name>
    <dbReference type="NCBI Taxonomy" id="10195"/>
    <lineage>
        <taxon>Eukaryota</taxon>
        <taxon>Metazoa</taxon>
        <taxon>Spiralia</taxon>
        <taxon>Gnathifera</taxon>
        <taxon>Rotifera</taxon>
        <taxon>Eurotatoria</taxon>
        <taxon>Monogononta</taxon>
        <taxon>Pseudotrocha</taxon>
        <taxon>Ploima</taxon>
        <taxon>Brachionidae</taxon>
        <taxon>Brachionus</taxon>
    </lineage>
</organism>
<sequence>MVVNSAVKKAVRRSEIGRETENDEVLKEVKNMIENRPYKAIKYYEKFRKELSTTKDDELAKEALQNDCKAKAKMKSYADSKRKAQDSNLKVGDIVIRLENQRNKSQSFFNNIPYSVVKIKGTMCIIKNEVHTLAVDTSKLKLYNMISPKQKQGAQVNKPTRKYSALFIPRSATMHEKSDVSKQQQKLDLTQIPAKHHANGEEPVSNVQTSQLDQTNHDPLVENYTHQDTSSSDYHDLNTSLSHNAASETDNAAEKTETEDSIEEEIEESEEKAKTQIKSVSQNFSQRDVVSILNSNEVSISVGLRRNRGASGEKLPDSWSRKQVRKILAKKEAEKKNSCGDGNGKLNGDLENNGDINGELRRIGDINGDNNRRRRLERRKIPETGTEKGKCTGPPDLTESLTENPNGVEA</sequence>
<feature type="region of interest" description="Disordered" evidence="1">
    <location>
        <begin position="332"/>
        <end position="410"/>
    </location>
</feature>
<feature type="compositionally biased region" description="Acidic residues" evidence="1">
    <location>
        <begin position="259"/>
        <end position="270"/>
    </location>
</feature>
<protein>
    <recommendedName>
        <fullName evidence="4">Retrovirus-related Pol poly from transposon</fullName>
    </recommendedName>
</protein>
<dbReference type="AlphaFoldDB" id="A0A3M7PS89"/>
<reference evidence="2 3" key="1">
    <citation type="journal article" date="2018" name="Sci. Rep.">
        <title>Genomic signatures of local adaptation to the degree of environmental predictability in rotifers.</title>
        <authorList>
            <person name="Franch-Gras L."/>
            <person name="Hahn C."/>
            <person name="Garcia-Roger E.M."/>
            <person name="Carmona M.J."/>
            <person name="Serra M."/>
            <person name="Gomez A."/>
        </authorList>
    </citation>
    <scope>NUCLEOTIDE SEQUENCE [LARGE SCALE GENOMIC DNA]</scope>
    <source>
        <strain evidence="2">HYR1</strain>
    </source>
</reference>
<evidence type="ECO:0000313" key="2">
    <source>
        <dbReference type="EMBL" id="RNA02017.1"/>
    </source>
</evidence>
<evidence type="ECO:0000256" key="1">
    <source>
        <dbReference type="SAM" id="MobiDB-lite"/>
    </source>
</evidence>